<keyword evidence="2" id="KW-0964">Secreted</keyword>
<dbReference type="PROSITE" id="PS50847">
    <property type="entry name" value="GRAM_POS_ANCHORING"/>
    <property type="match status" value="1"/>
</dbReference>
<evidence type="ECO:0000256" key="1">
    <source>
        <dbReference type="ARBA" id="ARBA00022512"/>
    </source>
</evidence>
<dbReference type="Gene3D" id="1.10.287.1700">
    <property type="match status" value="1"/>
</dbReference>
<dbReference type="AlphaFoldDB" id="A0A7W3YP43"/>
<dbReference type="InterPro" id="IPR019931">
    <property type="entry name" value="LPXTG_anchor"/>
</dbReference>
<organism evidence="9 10">
    <name type="scientific">Limosilactobacillus rudii</name>
    <dbReference type="NCBI Taxonomy" id="2759755"/>
    <lineage>
        <taxon>Bacteria</taxon>
        <taxon>Bacillati</taxon>
        <taxon>Bacillota</taxon>
        <taxon>Bacilli</taxon>
        <taxon>Lactobacillales</taxon>
        <taxon>Lactobacillaceae</taxon>
        <taxon>Limosilactobacillus</taxon>
    </lineage>
</organism>
<gene>
    <name evidence="9" type="ORF">H5S09_09450</name>
</gene>
<feature type="coiled-coil region" evidence="5">
    <location>
        <begin position="456"/>
        <end position="617"/>
    </location>
</feature>
<evidence type="ECO:0000256" key="4">
    <source>
        <dbReference type="ARBA" id="ARBA00023088"/>
    </source>
</evidence>
<feature type="compositionally biased region" description="Basic and acidic residues" evidence="6">
    <location>
        <begin position="657"/>
        <end position="666"/>
    </location>
</feature>
<feature type="region of interest" description="Disordered" evidence="6">
    <location>
        <begin position="80"/>
        <end position="102"/>
    </location>
</feature>
<keyword evidence="1" id="KW-0134">Cell wall</keyword>
<feature type="domain" description="Gram-positive cocci surface proteins LPxTG" evidence="8">
    <location>
        <begin position="731"/>
        <end position="764"/>
    </location>
</feature>
<dbReference type="EMBL" id="JACIVA010000055">
    <property type="protein sequence ID" value="MBB1098161.1"/>
    <property type="molecule type" value="Genomic_DNA"/>
</dbReference>
<evidence type="ECO:0000256" key="5">
    <source>
        <dbReference type="SAM" id="Coils"/>
    </source>
</evidence>
<keyword evidence="10" id="KW-1185">Reference proteome</keyword>
<evidence type="ECO:0000259" key="8">
    <source>
        <dbReference type="PROSITE" id="PS50847"/>
    </source>
</evidence>
<evidence type="ECO:0000256" key="6">
    <source>
        <dbReference type="SAM" id="MobiDB-lite"/>
    </source>
</evidence>
<evidence type="ECO:0000256" key="2">
    <source>
        <dbReference type="ARBA" id="ARBA00022525"/>
    </source>
</evidence>
<keyword evidence="7" id="KW-0472">Membrane</keyword>
<evidence type="ECO:0000313" key="9">
    <source>
        <dbReference type="EMBL" id="MBB1098161.1"/>
    </source>
</evidence>
<evidence type="ECO:0000256" key="7">
    <source>
        <dbReference type="SAM" id="Phobius"/>
    </source>
</evidence>
<dbReference type="Proteomes" id="UP000517106">
    <property type="component" value="Unassembled WGS sequence"/>
</dbReference>
<name>A0A7W3YP43_9LACO</name>
<keyword evidence="7" id="KW-1133">Transmembrane helix</keyword>
<dbReference type="Pfam" id="PF00746">
    <property type="entry name" value="Gram_pos_anchor"/>
    <property type="match status" value="1"/>
</dbReference>
<reference evidence="9 10" key="1">
    <citation type="submission" date="2020-07" db="EMBL/GenBank/DDBJ databases">
        <title>Description of Limosilactobacillus balticus sp. nov., Limosilactobacillus agrestis sp. nov., Limosilactobacillus albertensis sp. nov., Limosilactobacillus rudii sp. nov., Limosilactobacillus fastidiosus sp. nov., five novel Limosilactobacillus species isolated from the vertebrate gastrointestinal tract, and proposal of 6 subspecies of Limosilactobacillus reuteri adapted to the gastrointestinal tract of specific vertebrate hosts.</title>
        <authorList>
            <person name="Li F."/>
            <person name="Cheng C."/>
            <person name="Zheng J."/>
            <person name="Quevedo R.M."/>
            <person name="Li J."/>
            <person name="Roos S."/>
            <person name="Gaenzle M.G."/>
            <person name="Walter J."/>
        </authorList>
    </citation>
    <scope>NUCLEOTIDE SEQUENCE [LARGE SCALE GENOMIC DNA]</scope>
    <source>
        <strain evidence="9 10">STM2_1</strain>
    </source>
</reference>
<feature type="transmembrane region" description="Helical" evidence="7">
    <location>
        <begin position="742"/>
        <end position="759"/>
    </location>
</feature>
<comment type="caution">
    <text evidence="9">The sequence shown here is derived from an EMBL/GenBank/DDBJ whole genome shotgun (WGS) entry which is preliminary data.</text>
</comment>
<feature type="compositionally biased region" description="Polar residues" evidence="6">
    <location>
        <begin position="670"/>
        <end position="679"/>
    </location>
</feature>
<dbReference type="RefSeq" id="WP_182596873.1">
    <property type="nucleotide sequence ID" value="NZ_JACIVA010000055.1"/>
</dbReference>
<keyword evidence="4" id="KW-0572">Peptidoglycan-anchor</keyword>
<evidence type="ECO:0000313" key="10">
    <source>
        <dbReference type="Proteomes" id="UP000517106"/>
    </source>
</evidence>
<feature type="region of interest" description="Disordered" evidence="6">
    <location>
        <begin position="653"/>
        <end position="679"/>
    </location>
</feature>
<protein>
    <submittedName>
        <fullName evidence="9">LPXTG cell wall anchor domain-containing protein</fullName>
    </submittedName>
</protein>
<dbReference type="NCBIfam" id="TIGR01167">
    <property type="entry name" value="LPXTG_anchor"/>
    <property type="match status" value="1"/>
</dbReference>
<evidence type="ECO:0000256" key="3">
    <source>
        <dbReference type="ARBA" id="ARBA00022729"/>
    </source>
</evidence>
<keyword evidence="7" id="KW-0812">Transmembrane</keyword>
<dbReference type="SUPFAM" id="SSF57997">
    <property type="entry name" value="Tropomyosin"/>
    <property type="match status" value="1"/>
</dbReference>
<dbReference type="InterPro" id="IPR053716">
    <property type="entry name" value="Flag_assembly_chemotaxis_eff"/>
</dbReference>
<proteinExistence type="predicted"/>
<accession>A0A7W3YP43</accession>
<keyword evidence="3" id="KW-0732">Signal</keyword>
<keyword evidence="5" id="KW-0175">Coiled coil</keyword>
<sequence length="764" mass="81413">MKKAEESQAAIAQGNAQGQLDNAVANAQANVAQAQSAVSNAQVASSQAQSNLANAQQALKSADSAGHETTQADVDAAQSAVNTAEQNKNTADQQVNADSAAVQTADSNVNAAQTAVNKANIDYTVALNDANKQKQMLAQAQAALKNAQAQSSSTTTAKKNVVDILWIPSNFGTLMKGAFDEGAHLSQEQVDMLNELYTKNVNAFTNHMDDVMSDADYDTTYDLSGQSYNVTDKQGHGTNAQAELEVFAADVLNAFGAKLGLNPVKVNIDVDLNTNYYYKDHSHSLPSNSRLIDQSVVGASNITLLRGISLAYPIMGEPDTYSMDQLKYDIFLQLMQAMFKDDSSIQTQGDHAATLLGNRLNDRSGAANYITIATDPTSSSNLATAHSYIGITALNDQAANQIKSADYTSKLDSTISSQIDLSALQRTVGNAQSALAQAQKGVKNAAVTKQTTVQALTNAKQVLAAAQSKLDHSKQAQADAQNKLKQTTQHLADVQAAFNHNKQTAQSNAARVAQLQQAVKDAQTKVDQAQATLDNANSNLKDAKNKLQAALSALNNWKNAKQAADQKVNDLQAALDNVSQADLDAANQAVKDAQTKLDNIQQKLNDAEIKQADTAKALVATNQALAKAQQELTIQQATHGNRDTNQIVLPVAQNKDTGNDSKKDNDPIVNESTVTQQPLETKAGLASPATITVKRTAVESSASNSSFVTREEYKTAQLKQQKASNNSAITLPQTGNYTNKDLSIIGLGLATFVSLFGLTRKRRY</sequence>